<dbReference type="SMART" id="SM00753">
    <property type="entry name" value="PAM"/>
    <property type="match status" value="1"/>
</dbReference>
<accession>A0AA91PZN0</accession>
<proteinExistence type="predicted"/>
<dbReference type="EMBL" id="LYUB02000007">
    <property type="protein sequence ID" value="OVF08664.1"/>
    <property type="molecule type" value="Genomic_DNA"/>
</dbReference>
<dbReference type="InterPro" id="IPR050871">
    <property type="entry name" value="26S_Proteasome/COP9_Components"/>
</dbReference>
<feature type="domain" description="PCI" evidence="2">
    <location>
        <begin position="255"/>
        <end position="429"/>
    </location>
</feature>
<dbReference type="Gene3D" id="1.25.40.570">
    <property type="match status" value="1"/>
</dbReference>
<reference evidence="3 4" key="1">
    <citation type="submission" date="2017-04" db="EMBL/GenBank/DDBJ databases">
        <title>Draft genome of the yeast Clavispora lusitaniae type strain CBS 6936.</title>
        <authorList>
            <person name="Durrens P."/>
            <person name="Klopp C."/>
            <person name="Biteau N."/>
            <person name="Fitton-Ouhabi V."/>
            <person name="Dementhon K."/>
            <person name="Accoceberry I."/>
            <person name="Sherman D.J."/>
            <person name="Noel T."/>
        </authorList>
    </citation>
    <scope>NUCLEOTIDE SEQUENCE [LARGE SCALE GENOMIC DNA]</scope>
    <source>
        <strain evidence="3 4">CBS 6936</strain>
    </source>
</reference>
<dbReference type="PROSITE" id="PS50250">
    <property type="entry name" value="PCI"/>
    <property type="match status" value="1"/>
</dbReference>
<evidence type="ECO:0000313" key="3">
    <source>
        <dbReference type="EMBL" id="OVF08664.1"/>
    </source>
</evidence>
<dbReference type="Proteomes" id="UP000195602">
    <property type="component" value="Unassembled WGS sequence"/>
</dbReference>
<dbReference type="KEGG" id="clus:A9F13_07g01221"/>
<dbReference type="AlphaFoldDB" id="A0AA91PZN0"/>
<gene>
    <name evidence="3" type="ORF">A9F13_07g01221</name>
</gene>
<sequence>MSDEDDFLSEESYEFEFEDDDYDGGIDNISEEGQSTENMYYHAKGLKEDSVDSSLETFHKLIDTANGDKDIEWIFKSYKQLAKIYYQRNQYESVLECIGSLIGLLPKLNGNYAEDSINKLLSRYSSSKNTAFVSKMYDVIVSNLQDAEVSGMSAHRLWLKININRLNSMLEHDELQKCPEIIRAINEKLENVSESTKTSYALDIIAAEIEYEMRSNGNINTLKSIYQRSLQVKPAITHPRVMGVIKECGAMLQFYAKKYDRARVEFYECFKHFDEAGSLSKNKVLKYLCLCSMLADNEVNPFESQETQVYTQLPEFQNLILLGKCYEQVDLKQFLSTVDSMNRSGDSLAQDPIFKNALPNILHNLKVKLILSYLKAYKTVRYDFVISKLSLADDTELENLLMSMANEGADPRMRIDFCSRTIETEDESSSIFPPSLNEKIVTDNFGVLRMLRFYIPNFASENNDAQMDIDGTSEDNSSPLWNFSKMLFFDAKAAHDWLSWLKSAIPAKAQHSVSQKDQIYSEQQDSTAIKQGPSDLVQADASTNSGILGATTMHPTEPEEEEDEDEVSKIDLLQTWTQQLLDSLTDSG</sequence>
<feature type="region of interest" description="Disordered" evidence="1">
    <location>
        <begin position="538"/>
        <end position="571"/>
    </location>
</feature>
<evidence type="ECO:0000259" key="2">
    <source>
        <dbReference type="PROSITE" id="PS50250"/>
    </source>
</evidence>
<organism evidence="3 4">
    <name type="scientific">Clavispora lusitaniae</name>
    <name type="common">Candida lusitaniae</name>
    <dbReference type="NCBI Taxonomy" id="36911"/>
    <lineage>
        <taxon>Eukaryota</taxon>
        <taxon>Fungi</taxon>
        <taxon>Dikarya</taxon>
        <taxon>Ascomycota</taxon>
        <taxon>Saccharomycotina</taxon>
        <taxon>Pichiomycetes</taxon>
        <taxon>Metschnikowiaceae</taxon>
        <taxon>Clavispora</taxon>
    </lineage>
</organism>
<evidence type="ECO:0000256" key="1">
    <source>
        <dbReference type="SAM" id="MobiDB-lite"/>
    </source>
</evidence>
<dbReference type="PANTHER" id="PTHR10678">
    <property type="entry name" value="26S PROTEASOME NON-ATPASE REGULATORY SUBUNIT 11/COP9 SIGNALOSOME COMPLEX SUBUNIT 2"/>
    <property type="match status" value="1"/>
</dbReference>
<evidence type="ECO:0000313" key="4">
    <source>
        <dbReference type="Proteomes" id="UP000195602"/>
    </source>
</evidence>
<dbReference type="InterPro" id="IPR000717">
    <property type="entry name" value="PCI_dom"/>
</dbReference>
<name>A0AA91PZN0_CLALS</name>
<comment type="caution">
    <text evidence="3">The sequence shown here is derived from an EMBL/GenBank/DDBJ whole genome shotgun (WGS) entry which is preliminary data.</text>
</comment>
<protein>
    <submittedName>
        <fullName evidence="3">COP9 signalosome complex subunit</fullName>
    </submittedName>
</protein>